<evidence type="ECO:0000313" key="1">
    <source>
        <dbReference type="EMBL" id="PVI00023.1"/>
    </source>
</evidence>
<feature type="non-terminal residue" evidence="1">
    <location>
        <position position="382"/>
    </location>
</feature>
<protein>
    <submittedName>
        <fullName evidence="1">Uncharacterized protein</fullName>
    </submittedName>
</protein>
<dbReference type="EMBL" id="KZ805380">
    <property type="protein sequence ID" value="PVI00023.1"/>
    <property type="molecule type" value="Genomic_DNA"/>
</dbReference>
<sequence length="382" mass="41912">MAISRLQASLAAATNEVTVAAANINFDFTLVKYEAPKEYQALGMNLSTKRKHNAECGQSHITARKLGALFEGVCPAAPNLIAAYGTRASQIAEAAQDTVEPYKNSFFGQYTGIDGTSIWAAATSSKSAIHVHLLACMLARMWTAQEAIAIWVELVSERRKEIAKKLEEGDMVNFALAAAAAQDVARPDLASWDASARAWLRTADRVHERDQKQLELILKNLKLSVGGDLNLFSNVISAWSTAIKTMDRLVAGIPQEIQNGAALLGLSAWHLYPDMHIFSPNIVPVTMDDPLMNKGGVLSLGLFEKPHTTKSTHDGVYWSLSLAHLRYYGPPVPAARFVGGDSRITFPQLKLVFFVCLLRYWQLDPAHDSIASKCILRLTDYV</sequence>
<proteinExistence type="predicted"/>
<organism evidence="1 2">
    <name type="scientific">Periconia macrospinosa</name>
    <dbReference type="NCBI Taxonomy" id="97972"/>
    <lineage>
        <taxon>Eukaryota</taxon>
        <taxon>Fungi</taxon>
        <taxon>Dikarya</taxon>
        <taxon>Ascomycota</taxon>
        <taxon>Pezizomycotina</taxon>
        <taxon>Dothideomycetes</taxon>
        <taxon>Pleosporomycetidae</taxon>
        <taxon>Pleosporales</taxon>
        <taxon>Massarineae</taxon>
        <taxon>Periconiaceae</taxon>
        <taxon>Periconia</taxon>
    </lineage>
</organism>
<accession>A0A2V1DP80</accession>
<dbReference type="OrthoDB" id="5354164at2759"/>
<name>A0A2V1DP80_9PLEO</name>
<reference evidence="1 2" key="1">
    <citation type="journal article" date="2018" name="Sci. Rep.">
        <title>Comparative genomics provides insights into the lifestyle and reveals functional heterogeneity of dark septate endophytic fungi.</title>
        <authorList>
            <person name="Knapp D.G."/>
            <person name="Nemeth J.B."/>
            <person name="Barry K."/>
            <person name="Hainaut M."/>
            <person name="Henrissat B."/>
            <person name="Johnson J."/>
            <person name="Kuo A."/>
            <person name="Lim J.H.P."/>
            <person name="Lipzen A."/>
            <person name="Nolan M."/>
            <person name="Ohm R.A."/>
            <person name="Tamas L."/>
            <person name="Grigoriev I.V."/>
            <person name="Spatafora J.W."/>
            <person name="Nagy L.G."/>
            <person name="Kovacs G.M."/>
        </authorList>
    </citation>
    <scope>NUCLEOTIDE SEQUENCE [LARGE SCALE GENOMIC DNA]</scope>
    <source>
        <strain evidence="1 2">DSE2036</strain>
    </source>
</reference>
<dbReference type="Proteomes" id="UP000244855">
    <property type="component" value="Unassembled WGS sequence"/>
</dbReference>
<evidence type="ECO:0000313" key="2">
    <source>
        <dbReference type="Proteomes" id="UP000244855"/>
    </source>
</evidence>
<dbReference type="AlphaFoldDB" id="A0A2V1DP80"/>
<keyword evidence="2" id="KW-1185">Reference proteome</keyword>
<gene>
    <name evidence="1" type="ORF">DM02DRAFT_491291</name>
</gene>